<dbReference type="GO" id="GO:0006890">
    <property type="term" value="P:retrograde vesicle-mediated transport, Golgi to endoplasmic reticulum"/>
    <property type="evidence" value="ECO:0007669"/>
    <property type="project" value="TreeGrafter"/>
</dbReference>
<evidence type="ECO:0000313" key="22">
    <source>
        <dbReference type="EMBL" id="CAI5757959.1"/>
    </source>
</evidence>
<dbReference type="InterPro" id="IPR044492">
    <property type="entry name" value="P_typ_ATPase_HD_dom"/>
</dbReference>
<dbReference type="SFLD" id="SFLDF00027">
    <property type="entry name" value="p-type_atpase"/>
    <property type="match status" value="1"/>
</dbReference>
<keyword evidence="23" id="KW-1185">Reference proteome</keyword>
<keyword evidence="10 19" id="KW-1278">Translocase</keyword>
<evidence type="ECO:0000313" key="23">
    <source>
        <dbReference type="Proteomes" id="UP001152885"/>
    </source>
</evidence>
<keyword evidence="4" id="KW-0813">Transport</keyword>
<evidence type="ECO:0000259" key="21">
    <source>
        <dbReference type="Pfam" id="PF16212"/>
    </source>
</evidence>
<feature type="binding site" evidence="17">
    <location>
        <position position="754"/>
    </location>
    <ligand>
        <name>ATP</name>
        <dbReference type="ChEBI" id="CHEBI:30616"/>
    </ligand>
</feature>
<dbReference type="InterPro" id="IPR008250">
    <property type="entry name" value="ATPase_P-typ_transduc_dom_A_sf"/>
</dbReference>
<organism evidence="22 23">
    <name type="scientific">Candida verbasci</name>
    <dbReference type="NCBI Taxonomy" id="1227364"/>
    <lineage>
        <taxon>Eukaryota</taxon>
        <taxon>Fungi</taxon>
        <taxon>Dikarya</taxon>
        <taxon>Ascomycota</taxon>
        <taxon>Saccharomycotina</taxon>
        <taxon>Pichiomycetes</taxon>
        <taxon>Debaryomycetaceae</taxon>
        <taxon>Candida/Lodderomyces clade</taxon>
        <taxon>Candida</taxon>
    </lineage>
</organism>
<dbReference type="SUPFAM" id="SSF81653">
    <property type="entry name" value="Calcium ATPase, transduction domain A"/>
    <property type="match status" value="1"/>
</dbReference>
<evidence type="ECO:0000256" key="11">
    <source>
        <dbReference type="ARBA" id="ARBA00022989"/>
    </source>
</evidence>
<evidence type="ECO:0000256" key="4">
    <source>
        <dbReference type="ARBA" id="ARBA00022448"/>
    </source>
</evidence>
<dbReference type="AlphaFoldDB" id="A0A9W4XA63"/>
<feature type="transmembrane region" description="Helical" evidence="19">
    <location>
        <begin position="1091"/>
        <end position="1110"/>
    </location>
</feature>
<feature type="transmembrane region" description="Helical" evidence="19">
    <location>
        <begin position="1028"/>
        <end position="1047"/>
    </location>
</feature>
<proteinExistence type="inferred from homology"/>
<feature type="binding site" evidence="17">
    <location>
        <position position="862"/>
    </location>
    <ligand>
        <name>ATP</name>
        <dbReference type="ChEBI" id="CHEBI:30616"/>
    </ligand>
</feature>
<evidence type="ECO:0000256" key="8">
    <source>
        <dbReference type="ARBA" id="ARBA00022840"/>
    </source>
</evidence>
<comment type="subcellular location">
    <subcellularLocation>
        <location evidence="2">Endosome membrane</location>
        <topology evidence="2">Multi-pass membrane protein</topology>
    </subcellularLocation>
    <subcellularLocation>
        <location evidence="19">Membrane</location>
        <topology evidence="19">Multi-pass membrane protein</topology>
    </subcellularLocation>
</comment>
<dbReference type="InterPro" id="IPR006539">
    <property type="entry name" value="P-type_ATPase_IV"/>
</dbReference>
<feature type="binding site" evidence="17">
    <location>
        <position position="753"/>
    </location>
    <ligand>
        <name>ATP</name>
        <dbReference type="ChEBI" id="CHEBI:30616"/>
    </ligand>
</feature>
<evidence type="ECO:0000256" key="5">
    <source>
        <dbReference type="ARBA" id="ARBA00022692"/>
    </source>
</evidence>
<dbReference type="EMBL" id="CANTUO010000002">
    <property type="protein sequence ID" value="CAI5757959.1"/>
    <property type="molecule type" value="Genomic_DNA"/>
</dbReference>
<comment type="caution">
    <text evidence="22">The sequence shown here is derived from an EMBL/GenBank/DDBJ whole genome shotgun (WGS) entry which is preliminary data.</text>
</comment>
<feature type="binding site" evidence="17">
    <location>
        <position position="863"/>
    </location>
    <ligand>
        <name>ATP</name>
        <dbReference type="ChEBI" id="CHEBI:30616"/>
    </ligand>
</feature>
<dbReference type="GO" id="GO:0005524">
    <property type="term" value="F:ATP binding"/>
    <property type="evidence" value="ECO:0007669"/>
    <property type="project" value="UniProtKB-UniRule"/>
</dbReference>
<feature type="transmembrane region" description="Helical" evidence="19">
    <location>
        <begin position="179"/>
        <end position="199"/>
    </location>
</feature>
<dbReference type="FunFam" id="3.40.50.1000:FF:000009">
    <property type="entry name" value="Phospholipid-transporting ATPase"/>
    <property type="match status" value="1"/>
</dbReference>
<name>A0A9W4XA63_9ASCO</name>
<dbReference type="SUPFAM" id="SSF81665">
    <property type="entry name" value="Calcium ATPase, transmembrane domain M"/>
    <property type="match status" value="1"/>
</dbReference>
<evidence type="ECO:0000259" key="20">
    <source>
        <dbReference type="Pfam" id="PF16209"/>
    </source>
</evidence>
<dbReference type="Pfam" id="PF16209">
    <property type="entry name" value="PhoLip_ATPase_N"/>
    <property type="match status" value="1"/>
</dbReference>
<keyword evidence="7 17" id="KW-0547">Nucleotide-binding</keyword>
<dbReference type="InterPro" id="IPR018303">
    <property type="entry name" value="ATPase_P-typ_P_site"/>
</dbReference>
<dbReference type="GO" id="GO:0016887">
    <property type="term" value="F:ATP hydrolysis activity"/>
    <property type="evidence" value="ECO:0007669"/>
    <property type="project" value="InterPro"/>
</dbReference>
<keyword evidence="11 19" id="KW-1133">Transmembrane helix</keyword>
<sequence>MSNHYSYNEMDPFDDLDDSLDKALNTATKNLSSYTKNNRSNSNLNLNNHRNSSTIQLNSLRNSINENPDNEPLINSSRYLSQNSSSPSLTLPTSFSSRFKKFYKQFIRIFHNAKKGLDQDRLKQLGTTDFRSNITSNERYISIKSTNRSKNIYPQNSISNAKYNPITFIPVILYEQFKFFFNLYFLIVALSQIIPQLRIGYLSSYIVPLAFVLIVTMMKEATDDITRRRRDREQNFELYEVLNRNQSLTNEPKLITAKDLRVGDLINLHKDRRIPADLILLKSSEDTGEIFIKTDQLDGETDWKLRTAPNITQNQSNIQEIINSISIIVGNPTKSIHNFEGQLIDNDSETYPLTVDQSLWANTVLASGSAIGMVVYTGIETRQSMNTTKTGVKTGLLELEINSLSKILCAVVLALSVVLVVIHIPLKSTWYIDIMRFLILFSSIIPVSLRVNLDLGKSVYASQIQKDQAIPNTIVRTSTIPEDLGRIEYLLSDKTGTLTQNEMELKKIHLGVVSYASDTIDIVREYVSNLVKYLDNGHSLKKDSSSKVCELILTLALCHNVTPTFDDGELTYQAASPDEVAIVKYCESVGLKLLSRDRFSITLYHESSAKQLKFDILHNFPFSSETKRMGIVVQYIDEVWFLQKGADSVMINIVNANDWLEEETGNLSREGLRTLVIGKKKITNYAEFKKKYDEASVAMHDRDSQMQKIVGLYLEKNLELIGLTGVEDKLQIDVKPSIELLRNAGIKIWMLTGDKVETARCVSISARLVSRGQYIHEITKTNTEIALNQLEYLQINQNACLLIDGESLNLYMKHFSNEFFEIAIKLPAVIACRCSPQQKADVALKIRQLTGKRVCCIGDGGNDVSMIQAADVGIGIVGKEGKQASLAADFSIDQFYYLTKLLLWHGRNSYKRSAKLSQFIIHRGLLISVAQAVYSIASKFEPLALYQGFLMVGYSTIYTMAPVFSLTLDCDIDEHLTKLYPELYKELTLGKSLSYKTFFKWTLISLYQGTAIQLISQFFQNNYAVNNLNFKTMVALSFSCLVYNELIMVGISINKWNKIMSSTIIITFLLYIGSIPFLGDYFNLDYISSFGYIWQVIVILCITALPVWFAQYLDRKLRPPNYAKVQTD</sequence>
<dbReference type="PRINTS" id="PR00119">
    <property type="entry name" value="CATATPASE"/>
</dbReference>
<dbReference type="SUPFAM" id="SSF81660">
    <property type="entry name" value="Metal cation-transporting ATPase, ATP-binding domain N"/>
    <property type="match status" value="1"/>
</dbReference>
<evidence type="ECO:0000256" key="16">
    <source>
        <dbReference type="PIRSR" id="PIRSR606539-1"/>
    </source>
</evidence>
<feature type="binding site" evidence="18">
    <location>
        <position position="493"/>
    </location>
    <ligand>
        <name>Mg(2+)</name>
        <dbReference type="ChEBI" id="CHEBI:18420"/>
    </ligand>
</feature>
<feature type="domain" description="P-type ATPase N-terminal" evidence="20">
    <location>
        <begin position="146"/>
        <end position="199"/>
    </location>
</feature>
<feature type="binding site" evidence="18">
    <location>
        <position position="863"/>
    </location>
    <ligand>
        <name>Mg(2+)</name>
        <dbReference type="ChEBI" id="CHEBI:18420"/>
    </ligand>
</feature>
<dbReference type="SFLD" id="SFLDS00003">
    <property type="entry name" value="Haloacid_Dehalogenase"/>
    <property type="match status" value="1"/>
</dbReference>
<dbReference type="InterPro" id="IPR023299">
    <property type="entry name" value="ATPase_P-typ_cyto_dom_N"/>
</dbReference>
<feature type="binding site" evidence="17">
    <location>
        <position position="839"/>
    </location>
    <ligand>
        <name>ATP</name>
        <dbReference type="ChEBI" id="CHEBI:30616"/>
    </ligand>
</feature>
<dbReference type="InterPro" id="IPR036412">
    <property type="entry name" value="HAD-like_sf"/>
</dbReference>
<keyword evidence="8 17" id="KW-0067">ATP-binding</keyword>
<evidence type="ECO:0000256" key="3">
    <source>
        <dbReference type="ARBA" id="ARBA00008109"/>
    </source>
</evidence>
<dbReference type="FunFam" id="3.40.1110.10:FF:000085">
    <property type="entry name" value="Phospholipid-transporting ATPase"/>
    <property type="match status" value="1"/>
</dbReference>
<feature type="binding site" evidence="17">
    <location>
        <position position="494"/>
    </location>
    <ligand>
        <name>ATP</name>
        <dbReference type="ChEBI" id="CHEBI:30616"/>
    </ligand>
</feature>
<comment type="similarity">
    <text evidence="3 19">Belongs to the cation transport ATPase (P-type) (TC 3.A.3) family. Type IV subfamily.</text>
</comment>
<comment type="cofactor">
    <cofactor evidence="1 18">
        <name>Mg(2+)</name>
        <dbReference type="ChEBI" id="CHEBI:18420"/>
    </cofactor>
</comment>
<dbReference type="Pfam" id="PF16212">
    <property type="entry name" value="PhoLip_ATPase_C"/>
    <property type="match status" value="1"/>
</dbReference>
<dbReference type="InterPro" id="IPR023214">
    <property type="entry name" value="HAD_sf"/>
</dbReference>
<evidence type="ECO:0000256" key="1">
    <source>
        <dbReference type="ARBA" id="ARBA00001946"/>
    </source>
</evidence>
<evidence type="ECO:0000256" key="18">
    <source>
        <dbReference type="PIRSR" id="PIRSR606539-3"/>
    </source>
</evidence>
<keyword evidence="12" id="KW-0445">Lipid transport</keyword>
<feature type="transmembrane region" description="Helical" evidence="19">
    <location>
        <begin position="205"/>
        <end position="222"/>
    </location>
</feature>
<dbReference type="Gene3D" id="2.70.150.10">
    <property type="entry name" value="Calcium-transporting ATPase, cytoplasmic transduction domain A"/>
    <property type="match status" value="1"/>
</dbReference>
<feature type="binding site" evidence="17">
    <location>
        <position position="833"/>
    </location>
    <ligand>
        <name>ATP</name>
        <dbReference type="ChEBI" id="CHEBI:30616"/>
    </ligand>
</feature>
<feature type="binding site" evidence="17">
    <location>
        <position position="644"/>
    </location>
    <ligand>
        <name>ATP</name>
        <dbReference type="ChEBI" id="CHEBI:30616"/>
    </ligand>
</feature>
<feature type="binding site" evidence="17">
    <location>
        <position position="622"/>
    </location>
    <ligand>
        <name>ATP</name>
        <dbReference type="ChEBI" id="CHEBI:30616"/>
    </ligand>
</feature>
<feature type="active site" description="4-aspartylphosphate intermediate" evidence="16">
    <location>
        <position position="493"/>
    </location>
</feature>
<feature type="transmembrane region" description="Helical" evidence="19">
    <location>
        <begin position="407"/>
        <end position="424"/>
    </location>
</feature>
<feature type="binding site" evidence="17">
    <location>
        <position position="495"/>
    </location>
    <ligand>
        <name>ATP</name>
        <dbReference type="ChEBI" id="CHEBI:30616"/>
    </ligand>
</feature>
<dbReference type="Proteomes" id="UP001152885">
    <property type="component" value="Unassembled WGS sequence"/>
</dbReference>
<dbReference type="InterPro" id="IPR001757">
    <property type="entry name" value="P_typ_ATPase"/>
</dbReference>
<dbReference type="GO" id="GO:0006897">
    <property type="term" value="P:endocytosis"/>
    <property type="evidence" value="ECO:0007669"/>
    <property type="project" value="TreeGrafter"/>
</dbReference>
<evidence type="ECO:0000256" key="19">
    <source>
        <dbReference type="RuleBase" id="RU362033"/>
    </source>
</evidence>
<dbReference type="NCBIfam" id="TIGR01494">
    <property type="entry name" value="ATPase_P-type"/>
    <property type="match status" value="2"/>
</dbReference>
<dbReference type="GO" id="GO:0140346">
    <property type="term" value="F:phosphatidylserine flippase activity"/>
    <property type="evidence" value="ECO:0007669"/>
    <property type="project" value="UniProtKB-ARBA"/>
</dbReference>
<comment type="catalytic activity">
    <reaction evidence="14 19">
        <text>ATP + H2O + phospholipidSide 1 = ADP + phosphate + phospholipidSide 2.</text>
        <dbReference type="EC" id="7.6.2.1"/>
    </reaction>
</comment>
<feature type="transmembrane region" description="Helical" evidence="19">
    <location>
        <begin position="1059"/>
        <end position="1079"/>
    </location>
</feature>
<dbReference type="GO" id="GO:0005886">
    <property type="term" value="C:plasma membrane"/>
    <property type="evidence" value="ECO:0007669"/>
    <property type="project" value="TreeGrafter"/>
</dbReference>
<feature type="binding site" evidence="18">
    <location>
        <position position="859"/>
    </location>
    <ligand>
        <name>Mg(2+)</name>
        <dbReference type="ChEBI" id="CHEBI:18420"/>
    </ligand>
</feature>
<evidence type="ECO:0000256" key="13">
    <source>
        <dbReference type="ARBA" id="ARBA00023136"/>
    </source>
</evidence>
<keyword evidence="13 19" id="KW-0472">Membrane</keyword>
<feature type="binding site" evidence="17">
    <location>
        <position position="493"/>
    </location>
    <ligand>
        <name>ATP</name>
        <dbReference type="ChEBI" id="CHEBI:30616"/>
    </ligand>
</feature>
<evidence type="ECO:0000256" key="17">
    <source>
        <dbReference type="PIRSR" id="PIRSR606539-2"/>
    </source>
</evidence>
<evidence type="ECO:0000256" key="14">
    <source>
        <dbReference type="ARBA" id="ARBA00034036"/>
    </source>
</evidence>
<feature type="domain" description="P-type ATPase C-terminal" evidence="21">
    <location>
        <begin position="886"/>
        <end position="1119"/>
    </location>
</feature>
<dbReference type="InterPro" id="IPR032631">
    <property type="entry name" value="P-type_ATPase_N"/>
</dbReference>
<feature type="binding site" evidence="17">
    <location>
        <position position="752"/>
    </location>
    <ligand>
        <name>ATP</name>
        <dbReference type="ChEBI" id="CHEBI:30616"/>
    </ligand>
</feature>
<evidence type="ECO:0000256" key="15">
    <source>
        <dbReference type="ARBA" id="ARBA00049128"/>
    </source>
</evidence>
<comment type="catalytic activity">
    <reaction evidence="15">
        <text>a 1,2-diacyl-sn-glycero-3-phosphoethanolamine(out) + ATP + H2O = a 1,2-diacyl-sn-glycero-3-phosphoethanolamine(in) + ADP + phosphate + H(+)</text>
        <dbReference type="Rhea" id="RHEA:66132"/>
        <dbReference type="ChEBI" id="CHEBI:15377"/>
        <dbReference type="ChEBI" id="CHEBI:15378"/>
        <dbReference type="ChEBI" id="CHEBI:30616"/>
        <dbReference type="ChEBI" id="CHEBI:43474"/>
        <dbReference type="ChEBI" id="CHEBI:64612"/>
        <dbReference type="ChEBI" id="CHEBI:456216"/>
    </reaction>
    <physiologicalReaction direction="left-to-right" evidence="15">
        <dbReference type="Rhea" id="RHEA:66133"/>
    </physiologicalReaction>
</comment>
<dbReference type="PANTHER" id="PTHR24092">
    <property type="entry name" value="PROBABLE PHOSPHOLIPID-TRANSPORTING ATPASE"/>
    <property type="match status" value="1"/>
</dbReference>
<dbReference type="PANTHER" id="PTHR24092:SF5">
    <property type="entry name" value="PHOSPHOLIPID-TRANSPORTING ATPASE"/>
    <property type="match status" value="1"/>
</dbReference>
<evidence type="ECO:0000256" key="7">
    <source>
        <dbReference type="ARBA" id="ARBA00022741"/>
    </source>
</evidence>
<keyword evidence="6 18" id="KW-0479">Metal-binding</keyword>
<feature type="binding site" evidence="17">
    <location>
        <position position="579"/>
    </location>
    <ligand>
        <name>ATP</name>
        <dbReference type="ChEBI" id="CHEBI:30616"/>
    </ligand>
</feature>
<dbReference type="GO" id="GO:0005802">
    <property type="term" value="C:trans-Golgi network"/>
    <property type="evidence" value="ECO:0007669"/>
    <property type="project" value="TreeGrafter"/>
</dbReference>
<dbReference type="InterPro" id="IPR032630">
    <property type="entry name" value="P_typ_ATPase_c"/>
</dbReference>
<dbReference type="Gene3D" id="3.40.1110.10">
    <property type="entry name" value="Calcium-transporting ATPase, cytoplasmic domain N"/>
    <property type="match status" value="1"/>
</dbReference>
<evidence type="ECO:0000256" key="12">
    <source>
        <dbReference type="ARBA" id="ARBA00023055"/>
    </source>
</evidence>
<keyword evidence="9 18" id="KW-0460">Magnesium</keyword>
<dbReference type="PROSITE" id="PS00154">
    <property type="entry name" value="ATPASE_E1_E2"/>
    <property type="match status" value="1"/>
</dbReference>
<dbReference type="GO" id="GO:0000287">
    <property type="term" value="F:magnesium ion binding"/>
    <property type="evidence" value="ECO:0007669"/>
    <property type="project" value="UniProtKB-UniRule"/>
</dbReference>
<dbReference type="SFLD" id="SFLDG00002">
    <property type="entry name" value="C1.7:_P-type_atpase_like"/>
    <property type="match status" value="1"/>
</dbReference>
<gene>
    <name evidence="22" type="ORF">CANVERA_P2471</name>
</gene>
<reference evidence="22" key="1">
    <citation type="submission" date="2022-12" db="EMBL/GenBank/DDBJ databases">
        <authorList>
            <person name="Brejova B."/>
        </authorList>
    </citation>
    <scope>NUCLEOTIDE SEQUENCE</scope>
</reference>
<dbReference type="SUPFAM" id="SSF56784">
    <property type="entry name" value="HAD-like"/>
    <property type="match status" value="1"/>
</dbReference>
<evidence type="ECO:0000256" key="10">
    <source>
        <dbReference type="ARBA" id="ARBA00022967"/>
    </source>
</evidence>
<accession>A0A9W4XA63</accession>
<protein>
    <recommendedName>
        <fullName evidence="19">Phospholipid-transporting ATPase</fullName>
        <ecNumber evidence="19">7.6.2.1</ecNumber>
    </recommendedName>
</protein>
<dbReference type="EC" id="7.6.2.1" evidence="19"/>
<evidence type="ECO:0000256" key="6">
    <source>
        <dbReference type="ARBA" id="ARBA00022723"/>
    </source>
</evidence>
<dbReference type="Gene3D" id="3.40.50.1000">
    <property type="entry name" value="HAD superfamily/HAD-like"/>
    <property type="match status" value="1"/>
</dbReference>
<evidence type="ECO:0000256" key="9">
    <source>
        <dbReference type="ARBA" id="ARBA00022842"/>
    </source>
</evidence>
<dbReference type="InterPro" id="IPR023298">
    <property type="entry name" value="ATPase_P-typ_TM_dom_sf"/>
</dbReference>
<dbReference type="GO" id="GO:0010008">
    <property type="term" value="C:endosome membrane"/>
    <property type="evidence" value="ECO:0007669"/>
    <property type="project" value="UniProtKB-SubCell"/>
</dbReference>
<dbReference type="OrthoDB" id="377733at2759"/>
<feature type="binding site" evidence="18">
    <location>
        <position position="495"/>
    </location>
    <ligand>
        <name>Mg(2+)</name>
        <dbReference type="ChEBI" id="CHEBI:18420"/>
    </ligand>
</feature>
<dbReference type="Pfam" id="PF13246">
    <property type="entry name" value="Cation_ATPase"/>
    <property type="match status" value="1"/>
</dbReference>
<feature type="binding site" evidence="17">
    <location>
        <position position="673"/>
    </location>
    <ligand>
        <name>ATP</name>
        <dbReference type="ChEBI" id="CHEBI:30616"/>
    </ligand>
</feature>
<evidence type="ECO:0000256" key="2">
    <source>
        <dbReference type="ARBA" id="ARBA00004337"/>
    </source>
</evidence>
<dbReference type="NCBIfam" id="TIGR01652">
    <property type="entry name" value="ATPase-Plipid"/>
    <property type="match status" value="1"/>
</dbReference>
<keyword evidence="5 19" id="KW-0812">Transmembrane</keyword>